<name>A0A4Y9ZFJ3_9AGAM</name>
<organism evidence="1 2">
    <name type="scientific">Hericium alpestre</name>
    <dbReference type="NCBI Taxonomy" id="135208"/>
    <lineage>
        <taxon>Eukaryota</taxon>
        <taxon>Fungi</taxon>
        <taxon>Dikarya</taxon>
        <taxon>Basidiomycota</taxon>
        <taxon>Agaricomycotina</taxon>
        <taxon>Agaricomycetes</taxon>
        <taxon>Russulales</taxon>
        <taxon>Hericiaceae</taxon>
        <taxon>Hericium</taxon>
    </lineage>
</organism>
<dbReference type="EMBL" id="SFCI01003148">
    <property type="protein sequence ID" value="TFY73224.1"/>
    <property type="molecule type" value="Genomic_DNA"/>
</dbReference>
<gene>
    <name evidence="1" type="ORF">EWM64_g10788</name>
</gene>
<keyword evidence="2" id="KW-1185">Reference proteome</keyword>
<reference evidence="1 2" key="1">
    <citation type="submission" date="2019-02" db="EMBL/GenBank/DDBJ databases">
        <title>Genome sequencing of the rare red list fungi Hericium alpestre (H. flagellum).</title>
        <authorList>
            <person name="Buettner E."/>
            <person name="Kellner H."/>
        </authorList>
    </citation>
    <scope>NUCLEOTIDE SEQUENCE [LARGE SCALE GENOMIC DNA]</scope>
    <source>
        <strain evidence="1 2">DSM 108284</strain>
    </source>
</reference>
<proteinExistence type="predicted"/>
<feature type="non-terminal residue" evidence="1">
    <location>
        <position position="322"/>
    </location>
</feature>
<protein>
    <recommendedName>
        <fullName evidence="3">F-box domain-containing protein</fullName>
    </recommendedName>
</protein>
<comment type="caution">
    <text evidence="1">The sequence shown here is derived from an EMBL/GenBank/DDBJ whole genome shotgun (WGS) entry which is preliminary data.</text>
</comment>
<sequence>MGALDLPAEIFQYIFELLEDDTVFKRALPTCMTLSYWDRKWDQETWNLIDPLDSMYARQRDRYATIKAIIFTCRQWYRFGHHLLYRSLFLSDPSKLAALCYALDRNSSLGWYTKRLHLVRFYATRRMSIADLEHGLISIIQQCPNLEIFTADCPIAPSFLPIADTLCSFSWKTLRSVHWTLTPESLPRLIWALDSLSSLVSAHIDFEPAPPSSTDDVEESPRLGAASQLALELPCLQQLSLRGLSQDFLDEAAGWSLPALRSFSLDFVANRHDLPDVVDFLTQHGAQLTFLDLNTLPSLDLAAILELCPELTTFAFNPDWRL</sequence>
<evidence type="ECO:0000313" key="2">
    <source>
        <dbReference type="Proteomes" id="UP000298061"/>
    </source>
</evidence>
<dbReference type="OrthoDB" id="5345779at2759"/>
<dbReference type="InterPro" id="IPR032675">
    <property type="entry name" value="LRR_dom_sf"/>
</dbReference>
<evidence type="ECO:0008006" key="3">
    <source>
        <dbReference type="Google" id="ProtNLM"/>
    </source>
</evidence>
<evidence type="ECO:0000313" key="1">
    <source>
        <dbReference type="EMBL" id="TFY73224.1"/>
    </source>
</evidence>
<dbReference type="STRING" id="135208.A0A4Y9ZFJ3"/>
<dbReference type="Proteomes" id="UP000298061">
    <property type="component" value="Unassembled WGS sequence"/>
</dbReference>
<dbReference type="Gene3D" id="3.80.10.10">
    <property type="entry name" value="Ribonuclease Inhibitor"/>
    <property type="match status" value="1"/>
</dbReference>
<dbReference type="AlphaFoldDB" id="A0A4Y9ZFJ3"/>
<accession>A0A4Y9ZFJ3</accession>